<reference evidence="1 2" key="1">
    <citation type="journal article" date="2023" name="Plants (Basel)">
        <title>Bridging the Gap: Combining Genomics and Transcriptomics Approaches to Understand Stylosanthes scabra, an Orphan Legume from the Brazilian Caatinga.</title>
        <authorList>
            <person name="Ferreira-Neto J.R.C."/>
            <person name="da Silva M.D."/>
            <person name="Binneck E."/>
            <person name="de Melo N.F."/>
            <person name="da Silva R.H."/>
            <person name="de Melo A.L.T.M."/>
            <person name="Pandolfi V."/>
            <person name="Bustamante F.O."/>
            <person name="Brasileiro-Vidal A.C."/>
            <person name="Benko-Iseppon A.M."/>
        </authorList>
    </citation>
    <scope>NUCLEOTIDE SEQUENCE [LARGE SCALE GENOMIC DNA]</scope>
    <source>
        <tissue evidence="1">Leaves</tissue>
    </source>
</reference>
<organism evidence="1 2">
    <name type="scientific">Stylosanthes scabra</name>
    <dbReference type="NCBI Taxonomy" id="79078"/>
    <lineage>
        <taxon>Eukaryota</taxon>
        <taxon>Viridiplantae</taxon>
        <taxon>Streptophyta</taxon>
        <taxon>Embryophyta</taxon>
        <taxon>Tracheophyta</taxon>
        <taxon>Spermatophyta</taxon>
        <taxon>Magnoliopsida</taxon>
        <taxon>eudicotyledons</taxon>
        <taxon>Gunneridae</taxon>
        <taxon>Pentapetalae</taxon>
        <taxon>rosids</taxon>
        <taxon>fabids</taxon>
        <taxon>Fabales</taxon>
        <taxon>Fabaceae</taxon>
        <taxon>Papilionoideae</taxon>
        <taxon>50 kb inversion clade</taxon>
        <taxon>dalbergioids sensu lato</taxon>
        <taxon>Dalbergieae</taxon>
        <taxon>Pterocarpus clade</taxon>
        <taxon>Stylosanthes</taxon>
    </lineage>
</organism>
<keyword evidence="2" id="KW-1185">Reference proteome</keyword>
<name>A0ABU6Q5Y1_9FABA</name>
<sequence length="151" mass="16598">MTRAKTASPSQPMGPNFMIHGYVTEASTATASEEPYCKWSPKMAGKSNSMRFSKLWKLRDQKLRSNSNDKDAFVFLNSPLAVKTKKAGCALYSLLWHGLGMSTEDAKLGMGSSISHSVSPLLVTTEEFGVPWGWLFSEISAHQRRGPANVI</sequence>
<proteinExistence type="predicted"/>
<comment type="caution">
    <text evidence="1">The sequence shown here is derived from an EMBL/GenBank/DDBJ whole genome shotgun (WGS) entry which is preliminary data.</text>
</comment>
<protein>
    <submittedName>
        <fullName evidence="1">Uncharacterized protein</fullName>
    </submittedName>
</protein>
<evidence type="ECO:0000313" key="1">
    <source>
        <dbReference type="EMBL" id="MED6107166.1"/>
    </source>
</evidence>
<accession>A0ABU6Q5Y1</accession>
<dbReference type="EMBL" id="JASCZI010000028">
    <property type="protein sequence ID" value="MED6107166.1"/>
    <property type="molecule type" value="Genomic_DNA"/>
</dbReference>
<dbReference type="Proteomes" id="UP001341840">
    <property type="component" value="Unassembled WGS sequence"/>
</dbReference>
<evidence type="ECO:0000313" key="2">
    <source>
        <dbReference type="Proteomes" id="UP001341840"/>
    </source>
</evidence>
<gene>
    <name evidence="1" type="ORF">PIB30_011435</name>
</gene>